<keyword evidence="3 6" id="KW-0812">Transmembrane</keyword>
<dbReference type="CDD" id="cd17335">
    <property type="entry name" value="MFS_MFSD6"/>
    <property type="match status" value="1"/>
</dbReference>
<dbReference type="InterPro" id="IPR024989">
    <property type="entry name" value="MFS_assoc_dom"/>
</dbReference>
<accession>A0A224XI40</accession>
<dbReference type="Pfam" id="PF12832">
    <property type="entry name" value="MFS_1_like"/>
    <property type="match status" value="1"/>
</dbReference>
<feature type="transmembrane region" description="Helical" evidence="6">
    <location>
        <begin position="336"/>
        <end position="354"/>
    </location>
</feature>
<dbReference type="GO" id="GO:0022857">
    <property type="term" value="F:transmembrane transporter activity"/>
    <property type="evidence" value="ECO:0007669"/>
    <property type="project" value="InterPro"/>
</dbReference>
<dbReference type="GO" id="GO:0016020">
    <property type="term" value="C:membrane"/>
    <property type="evidence" value="ECO:0007669"/>
    <property type="project" value="UniProtKB-SubCell"/>
</dbReference>
<name>A0A224XI40_9HEMI</name>
<feature type="transmembrane region" description="Helical" evidence="6">
    <location>
        <begin position="12"/>
        <end position="32"/>
    </location>
</feature>
<dbReference type="SUPFAM" id="SSF103473">
    <property type="entry name" value="MFS general substrate transporter"/>
    <property type="match status" value="1"/>
</dbReference>
<feature type="transmembrane region" description="Helical" evidence="6">
    <location>
        <begin position="293"/>
        <end position="316"/>
    </location>
</feature>
<keyword evidence="4 6" id="KW-1133">Transmembrane helix</keyword>
<feature type="transmembrane region" description="Helical" evidence="6">
    <location>
        <begin position="44"/>
        <end position="65"/>
    </location>
</feature>
<organism evidence="8">
    <name type="scientific">Panstrongylus lignarius</name>
    <dbReference type="NCBI Taxonomy" id="156445"/>
    <lineage>
        <taxon>Eukaryota</taxon>
        <taxon>Metazoa</taxon>
        <taxon>Ecdysozoa</taxon>
        <taxon>Arthropoda</taxon>
        <taxon>Hexapoda</taxon>
        <taxon>Insecta</taxon>
        <taxon>Pterygota</taxon>
        <taxon>Neoptera</taxon>
        <taxon>Paraneoptera</taxon>
        <taxon>Hemiptera</taxon>
        <taxon>Heteroptera</taxon>
        <taxon>Panheteroptera</taxon>
        <taxon>Cimicomorpha</taxon>
        <taxon>Reduviidae</taxon>
        <taxon>Triatominae</taxon>
        <taxon>Panstrongylus</taxon>
    </lineage>
</organism>
<feature type="domain" description="Major facilitator superfamily (MFS) profile" evidence="7">
    <location>
        <begin position="293"/>
        <end position="524"/>
    </location>
</feature>
<evidence type="ECO:0000259" key="7">
    <source>
        <dbReference type="PROSITE" id="PS50850"/>
    </source>
</evidence>
<evidence type="ECO:0000256" key="1">
    <source>
        <dbReference type="ARBA" id="ARBA00004141"/>
    </source>
</evidence>
<dbReference type="PANTHER" id="PTHR16172">
    <property type="entry name" value="MAJOR FACILITATOR SUPERFAMILY DOMAIN-CONTAINING PROTEIN 6-LIKE"/>
    <property type="match status" value="1"/>
</dbReference>
<feature type="transmembrane region" description="Helical" evidence="6">
    <location>
        <begin position="366"/>
        <end position="391"/>
    </location>
</feature>
<feature type="transmembrane region" description="Helical" evidence="6">
    <location>
        <begin position="456"/>
        <end position="480"/>
    </location>
</feature>
<evidence type="ECO:0000256" key="3">
    <source>
        <dbReference type="ARBA" id="ARBA00022692"/>
    </source>
</evidence>
<evidence type="ECO:0000313" key="8">
    <source>
        <dbReference type="EMBL" id="JAW09478.1"/>
    </source>
</evidence>
<feature type="transmembrane region" description="Helical" evidence="6">
    <location>
        <begin position="173"/>
        <end position="203"/>
    </location>
</feature>
<dbReference type="InterPro" id="IPR020846">
    <property type="entry name" value="MFS_dom"/>
</dbReference>
<evidence type="ECO:0000256" key="5">
    <source>
        <dbReference type="ARBA" id="ARBA00023136"/>
    </source>
</evidence>
<evidence type="ECO:0000256" key="6">
    <source>
        <dbReference type="SAM" id="Phobius"/>
    </source>
</evidence>
<comment type="subcellular location">
    <subcellularLocation>
        <location evidence="1">Membrane</location>
        <topology evidence="1">Multi-pass membrane protein</topology>
    </subcellularLocation>
</comment>
<dbReference type="InterPro" id="IPR051717">
    <property type="entry name" value="MFS_MFSD6"/>
</dbReference>
<dbReference type="InterPro" id="IPR036259">
    <property type="entry name" value="MFS_trans_sf"/>
</dbReference>
<evidence type="ECO:0000256" key="4">
    <source>
        <dbReference type="ARBA" id="ARBA00022989"/>
    </source>
</evidence>
<dbReference type="PANTHER" id="PTHR16172:SF37">
    <property type="entry name" value="RE36877P"/>
    <property type="match status" value="1"/>
</dbReference>
<proteinExistence type="inferred from homology"/>
<dbReference type="AlphaFoldDB" id="A0A224XI40"/>
<dbReference type="PROSITE" id="PS50850">
    <property type="entry name" value="MFS"/>
    <property type="match status" value="1"/>
</dbReference>
<comment type="similarity">
    <text evidence="2">Belongs to the major facilitator superfamily. MFSD6 family.</text>
</comment>
<feature type="transmembrane region" description="Helical" evidence="6">
    <location>
        <begin position="248"/>
        <end position="267"/>
    </location>
</feature>
<feature type="transmembrane region" description="Helical" evidence="6">
    <location>
        <begin position="74"/>
        <end position="93"/>
    </location>
</feature>
<keyword evidence="5 6" id="KW-0472">Membrane</keyword>
<sequence>MVKINYTLLPVKAHYFFLLAAMGPILPFLPVFGKQLGVSEVVMGGINAVLPILFLVIKPFFGYIIDYFHKKRKIIFISLLIATSLFYFLMVFIPNSETVITIKCGSLHSCNYSSEIKTTLCHWSNGNTSEYIAVDLTSYCTTSSEYVDCLSSNETGTLVCDEPVSGFYLGFSFWAFTILMSLGTIGYNVSNCISDAICFYILGDGCEMKYGKQRVWGTIGFGISALLGGFAMDFLNHDDAQTQGAKDYFPAFSIATLCMIIDILCCFKLKLPPMPKSENIIGDIRTLIKKPHIATFLSFAVFVGICDASVIFYLLWYLEDLAKETGFSSNIKLLEGLTVAVETLCGEVIMFSLSGKILSKIGFGHCLSMCFAFYALRMALIALIPSPWWIIPVEMFMQGPTYALCYTTIVAYASAVAPPGTSGTIQGIVAGMDDGLGFSIGSLVGGVIYRMYGGRMLFIITSVVAITCCIIHSILFNLYFKHSLEKPSNSTPMKTSQASPIEEAAEFETAKFIRNQNNDVAIVN</sequence>
<evidence type="ECO:0000256" key="2">
    <source>
        <dbReference type="ARBA" id="ARBA00005241"/>
    </source>
</evidence>
<dbReference type="Gene3D" id="1.20.1250.20">
    <property type="entry name" value="MFS general substrate transporter like domains"/>
    <property type="match status" value="3"/>
</dbReference>
<protein>
    <submittedName>
        <fullName evidence="8">Putative transporter</fullName>
    </submittedName>
</protein>
<feature type="transmembrane region" description="Helical" evidence="6">
    <location>
        <begin position="215"/>
        <end position="236"/>
    </location>
</feature>
<dbReference type="EMBL" id="GFTR01006948">
    <property type="protein sequence ID" value="JAW09478.1"/>
    <property type="molecule type" value="Transcribed_RNA"/>
</dbReference>
<reference evidence="8" key="1">
    <citation type="journal article" date="2018" name="PLoS Negl. Trop. Dis.">
        <title>An insight into the salivary gland and fat body transcriptome of Panstrongylus lignarius (Hemiptera: Heteroptera), the main vector of Chagas disease in Peru.</title>
        <authorList>
            <person name="Nevoa J.C."/>
            <person name="Mendes M.T."/>
            <person name="da Silva M.V."/>
            <person name="Soares S.C."/>
            <person name="Oliveira C.J.F."/>
            <person name="Ribeiro J.M.C."/>
        </authorList>
    </citation>
    <scope>NUCLEOTIDE SEQUENCE</scope>
</reference>